<dbReference type="EMBL" id="MU857758">
    <property type="protein sequence ID" value="KAK4244093.1"/>
    <property type="molecule type" value="Genomic_DNA"/>
</dbReference>
<keyword evidence="4" id="KW-1185">Reference proteome</keyword>
<comment type="caution">
    <text evidence="3">The sequence shown here is derived from an EMBL/GenBank/DDBJ whole genome shotgun (WGS) entry which is preliminary data.</text>
</comment>
<evidence type="ECO:0000256" key="2">
    <source>
        <dbReference type="SAM" id="SignalP"/>
    </source>
</evidence>
<organism evidence="3 4">
    <name type="scientific">Corynascus novoguineensis</name>
    <dbReference type="NCBI Taxonomy" id="1126955"/>
    <lineage>
        <taxon>Eukaryota</taxon>
        <taxon>Fungi</taxon>
        <taxon>Dikarya</taxon>
        <taxon>Ascomycota</taxon>
        <taxon>Pezizomycotina</taxon>
        <taxon>Sordariomycetes</taxon>
        <taxon>Sordariomycetidae</taxon>
        <taxon>Sordariales</taxon>
        <taxon>Chaetomiaceae</taxon>
        <taxon>Corynascus</taxon>
    </lineage>
</organism>
<name>A0AAN7CL32_9PEZI</name>
<proteinExistence type="predicted"/>
<feature type="chain" id="PRO_5042975834" description="Secreted protein" evidence="2">
    <location>
        <begin position="20"/>
        <end position="134"/>
    </location>
</feature>
<feature type="signal peptide" evidence="2">
    <location>
        <begin position="1"/>
        <end position="19"/>
    </location>
</feature>
<evidence type="ECO:0000313" key="3">
    <source>
        <dbReference type="EMBL" id="KAK4244093.1"/>
    </source>
</evidence>
<gene>
    <name evidence="3" type="ORF">C7999DRAFT_35546</name>
</gene>
<accession>A0AAN7CL32</accession>
<keyword evidence="2" id="KW-0732">Signal</keyword>
<sequence length="134" mass="14701">MFFYVLLVTPRLFLPPADALITPGPPCTGGLTRDSAAEDEQEPRSGPITRWQAPTFALATFDERLSSLSAARSDHSGCTFTSQTLNSNQQPVTTDTLISETITVKYIPPEIPTQRSGTLSRRWTRPVEATAFES</sequence>
<evidence type="ECO:0008006" key="5">
    <source>
        <dbReference type="Google" id="ProtNLM"/>
    </source>
</evidence>
<feature type="region of interest" description="Disordered" evidence="1">
    <location>
        <begin position="23"/>
        <end position="49"/>
    </location>
</feature>
<evidence type="ECO:0000256" key="1">
    <source>
        <dbReference type="SAM" id="MobiDB-lite"/>
    </source>
</evidence>
<reference evidence="3" key="2">
    <citation type="submission" date="2023-05" db="EMBL/GenBank/DDBJ databases">
        <authorList>
            <consortium name="Lawrence Berkeley National Laboratory"/>
            <person name="Steindorff A."/>
            <person name="Hensen N."/>
            <person name="Bonometti L."/>
            <person name="Westerberg I."/>
            <person name="Brannstrom I.O."/>
            <person name="Guillou S."/>
            <person name="Cros-Aarteil S."/>
            <person name="Calhoun S."/>
            <person name="Haridas S."/>
            <person name="Kuo A."/>
            <person name="Mondo S."/>
            <person name="Pangilinan J."/>
            <person name="Riley R."/>
            <person name="Labutti K."/>
            <person name="Andreopoulos B."/>
            <person name="Lipzen A."/>
            <person name="Chen C."/>
            <person name="Yanf M."/>
            <person name="Daum C."/>
            <person name="Ng V."/>
            <person name="Clum A."/>
            <person name="Ohm R."/>
            <person name="Martin F."/>
            <person name="Silar P."/>
            <person name="Natvig D."/>
            <person name="Lalanne C."/>
            <person name="Gautier V."/>
            <person name="Ament-Velasquez S.L."/>
            <person name="Kruys A."/>
            <person name="Hutchinson M.I."/>
            <person name="Powell A.J."/>
            <person name="Barry K."/>
            <person name="Miller A.N."/>
            <person name="Grigoriev I.V."/>
            <person name="Debuchy R."/>
            <person name="Gladieux P."/>
            <person name="Thoren M.H."/>
            <person name="Johannesson H."/>
        </authorList>
    </citation>
    <scope>NUCLEOTIDE SEQUENCE</scope>
    <source>
        <strain evidence="3">CBS 359.72</strain>
    </source>
</reference>
<reference evidence="3" key="1">
    <citation type="journal article" date="2023" name="Mol. Phylogenet. Evol.">
        <title>Genome-scale phylogeny and comparative genomics of the fungal order Sordariales.</title>
        <authorList>
            <person name="Hensen N."/>
            <person name="Bonometti L."/>
            <person name="Westerberg I."/>
            <person name="Brannstrom I.O."/>
            <person name="Guillou S."/>
            <person name="Cros-Aarteil S."/>
            <person name="Calhoun S."/>
            <person name="Haridas S."/>
            <person name="Kuo A."/>
            <person name="Mondo S."/>
            <person name="Pangilinan J."/>
            <person name="Riley R."/>
            <person name="LaButti K."/>
            <person name="Andreopoulos B."/>
            <person name="Lipzen A."/>
            <person name="Chen C."/>
            <person name="Yan M."/>
            <person name="Daum C."/>
            <person name="Ng V."/>
            <person name="Clum A."/>
            <person name="Steindorff A."/>
            <person name="Ohm R.A."/>
            <person name="Martin F."/>
            <person name="Silar P."/>
            <person name="Natvig D.O."/>
            <person name="Lalanne C."/>
            <person name="Gautier V."/>
            <person name="Ament-Velasquez S.L."/>
            <person name="Kruys A."/>
            <person name="Hutchinson M.I."/>
            <person name="Powell A.J."/>
            <person name="Barry K."/>
            <person name="Miller A.N."/>
            <person name="Grigoriev I.V."/>
            <person name="Debuchy R."/>
            <person name="Gladieux P."/>
            <person name="Hiltunen Thoren M."/>
            <person name="Johannesson H."/>
        </authorList>
    </citation>
    <scope>NUCLEOTIDE SEQUENCE</scope>
    <source>
        <strain evidence="3">CBS 359.72</strain>
    </source>
</reference>
<evidence type="ECO:0000313" key="4">
    <source>
        <dbReference type="Proteomes" id="UP001303647"/>
    </source>
</evidence>
<dbReference type="Proteomes" id="UP001303647">
    <property type="component" value="Unassembled WGS sequence"/>
</dbReference>
<dbReference type="AlphaFoldDB" id="A0AAN7CL32"/>
<protein>
    <recommendedName>
        <fullName evidence="5">Secreted protein</fullName>
    </recommendedName>
</protein>